<comment type="caution">
    <text evidence="2">The sequence shown here is derived from an EMBL/GenBank/DDBJ whole genome shotgun (WGS) entry which is preliminary data.</text>
</comment>
<dbReference type="EMBL" id="PIPM01000002">
    <property type="protein sequence ID" value="RUO35780.1"/>
    <property type="molecule type" value="Genomic_DNA"/>
</dbReference>
<reference evidence="2 3" key="1">
    <citation type="journal article" date="2011" name="Front. Microbiol.">
        <title>Genomic signatures of strain selection and enhancement in Bacillus atrophaeus var. globigii, a historical biowarfare simulant.</title>
        <authorList>
            <person name="Gibbons H.S."/>
            <person name="Broomall S.M."/>
            <person name="McNew L.A."/>
            <person name="Daligault H."/>
            <person name="Chapman C."/>
            <person name="Bruce D."/>
            <person name="Karavis M."/>
            <person name="Krepps M."/>
            <person name="McGregor P.A."/>
            <person name="Hong C."/>
            <person name="Park K.H."/>
            <person name="Akmal A."/>
            <person name="Feldman A."/>
            <person name="Lin J.S."/>
            <person name="Chang W.E."/>
            <person name="Higgs B.W."/>
            <person name="Demirev P."/>
            <person name="Lindquist J."/>
            <person name="Liem A."/>
            <person name="Fochler E."/>
            <person name="Read T.D."/>
            <person name="Tapia R."/>
            <person name="Johnson S."/>
            <person name="Bishop-Lilly K.A."/>
            <person name="Detter C."/>
            <person name="Han C."/>
            <person name="Sozhamannan S."/>
            <person name="Rosenzweig C.N."/>
            <person name="Skowronski E.W."/>
        </authorList>
    </citation>
    <scope>NUCLEOTIDE SEQUENCE [LARGE SCALE GENOMIC DNA]</scope>
    <source>
        <strain evidence="2 3">GYP-17</strain>
    </source>
</reference>
<feature type="transmembrane region" description="Helical" evidence="1">
    <location>
        <begin position="6"/>
        <end position="25"/>
    </location>
</feature>
<organism evidence="2 3">
    <name type="scientific">Aliidiomarina sanyensis</name>
    <dbReference type="NCBI Taxonomy" id="1249555"/>
    <lineage>
        <taxon>Bacteria</taxon>
        <taxon>Pseudomonadati</taxon>
        <taxon>Pseudomonadota</taxon>
        <taxon>Gammaproteobacteria</taxon>
        <taxon>Alteromonadales</taxon>
        <taxon>Idiomarinaceae</taxon>
        <taxon>Aliidiomarina</taxon>
    </lineage>
</organism>
<protein>
    <submittedName>
        <fullName evidence="2">Uncharacterized protein</fullName>
    </submittedName>
</protein>
<keyword evidence="1" id="KW-0812">Transmembrane</keyword>
<dbReference type="AlphaFoldDB" id="A0A432WPP7"/>
<evidence type="ECO:0000256" key="1">
    <source>
        <dbReference type="SAM" id="Phobius"/>
    </source>
</evidence>
<keyword evidence="3" id="KW-1185">Reference proteome</keyword>
<accession>A0A432WPP7</accession>
<dbReference type="Proteomes" id="UP000288405">
    <property type="component" value="Unassembled WGS sequence"/>
</dbReference>
<proteinExistence type="predicted"/>
<gene>
    <name evidence="2" type="ORF">CWE11_03205</name>
</gene>
<evidence type="ECO:0000313" key="2">
    <source>
        <dbReference type="EMBL" id="RUO35780.1"/>
    </source>
</evidence>
<keyword evidence="1" id="KW-0472">Membrane</keyword>
<name>A0A432WPP7_9GAMM</name>
<sequence length="65" mass="7680">MPEQIIALLLFISFALGVSVGYILARLRQRSPRSLLDLLMTNRYLRIYRPNQKRTKTKKMERDSV</sequence>
<evidence type="ECO:0000313" key="3">
    <source>
        <dbReference type="Proteomes" id="UP000288405"/>
    </source>
</evidence>
<keyword evidence="1" id="KW-1133">Transmembrane helix</keyword>